<gene>
    <name evidence="1" type="ORF">SMTD_LOCUS15393</name>
</gene>
<proteinExistence type="predicted"/>
<dbReference type="GO" id="GO:0005230">
    <property type="term" value="F:extracellular ligand-gated monoatomic ion channel activity"/>
    <property type="evidence" value="ECO:0007669"/>
    <property type="project" value="InterPro"/>
</dbReference>
<keyword evidence="2" id="KW-1185">Reference proteome</keyword>
<evidence type="ECO:0000313" key="1">
    <source>
        <dbReference type="EMBL" id="VDP68473.1"/>
    </source>
</evidence>
<dbReference type="STRING" id="31246.A0A183PM08"/>
<dbReference type="SUPFAM" id="SSF63712">
    <property type="entry name" value="Nicotinic receptor ligand binding domain-like"/>
    <property type="match status" value="1"/>
</dbReference>
<dbReference type="Proteomes" id="UP000269396">
    <property type="component" value="Unassembled WGS sequence"/>
</dbReference>
<protein>
    <submittedName>
        <fullName evidence="1">Uncharacterized protein</fullName>
    </submittedName>
</protein>
<dbReference type="AlphaFoldDB" id="A0A183PM08"/>
<reference evidence="1 2" key="1">
    <citation type="submission" date="2018-11" db="EMBL/GenBank/DDBJ databases">
        <authorList>
            <consortium name="Pathogen Informatics"/>
        </authorList>
    </citation>
    <scope>NUCLEOTIDE SEQUENCE [LARGE SCALE GENOMIC DNA]</scope>
    <source>
        <strain>Denwood</strain>
        <strain evidence="2">Zambia</strain>
    </source>
</reference>
<dbReference type="GO" id="GO:0016020">
    <property type="term" value="C:membrane"/>
    <property type="evidence" value="ECO:0007669"/>
    <property type="project" value="InterPro"/>
</dbReference>
<accession>A0A183PM08</accession>
<dbReference type="InterPro" id="IPR006202">
    <property type="entry name" value="Neur_chan_lig-bd"/>
</dbReference>
<dbReference type="InterPro" id="IPR036734">
    <property type="entry name" value="Neur_chan_lig-bd_sf"/>
</dbReference>
<dbReference type="Gene3D" id="2.70.170.10">
    <property type="entry name" value="Neurotransmitter-gated ion-channel ligand-binding domain"/>
    <property type="match status" value="1"/>
</dbReference>
<sequence>MLEHRLPRRAMLTGVGDDIVLSGLYEKRLLKYLFDSSRPDAHNPIERPSANDTETLNVSVKFFLNQVMDVDEKNQVLTTIIWMDLVSSILHLINMNILIENNSIILIQ</sequence>
<dbReference type="Pfam" id="PF02931">
    <property type="entry name" value="Neur_chan_LBD"/>
    <property type="match status" value="1"/>
</dbReference>
<evidence type="ECO:0000313" key="2">
    <source>
        <dbReference type="Proteomes" id="UP000269396"/>
    </source>
</evidence>
<name>A0A183PM08_9TREM</name>
<organism evidence="1 2">
    <name type="scientific">Schistosoma mattheei</name>
    <dbReference type="NCBI Taxonomy" id="31246"/>
    <lineage>
        <taxon>Eukaryota</taxon>
        <taxon>Metazoa</taxon>
        <taxon>Spiralia</taxon>
        <taxon>Lophotrochozoa</taxon>
        <taxon>Platyhelminthes</taxon>
        <taxon>Trematoda</taxon>
        <taxon>Digenea</taxon>
        <taxon>Strigeidida</taxon>
        <taxon>Schistosomatoidea</taxon>
        <taxon>Schistosomatidae</taxon>
        <taxon>Schistosoma</taxon>
    </lineage>
</organism>
<dbReference type="EMBL" id="UZAL01035791">
    <property type="protein sequence ID" value="VDP68473.1"/>
    <property type="molecule type" value="Genomic_DNA"/>
</dbReference>